<evidence type="ECO:0000313" key="2">
    <source>
        <dbReference type="Proteomes" id="UP000019804"/>
    </source>
</evidence>
<dbReference type="Proteomes" id="UP000019804">
    <property type="component" value="Unassembled WGS sequence"/>
</dbReference>
<dbReference type="RefSeq" id="XP_040640566.1">
    <property type="nucleotide sequence ID" value="XM_040787120.1"/>
</dbReference>
<dbReference type="STRING" id="1388766.A0A017SIU4"/>
<evidence type="ECO:0000313" key="1">
    <source>
        <dbReference type="EMBL" id="EYE96878.1"/>
    </source>
</evidence>
<reference evidence="2" key="1">
    <citation type="journal article" date="2014" name="Nat. Commun.">
        <title>Genomic adaptations of the halophilic Dead Sea filamentous fungus Eurotium rubrum.</title>
        <authorList>
            <person name="Kis-Papo T."/>
            <person name="Weig A.R."/>
            <person name="Riley R."/>
            <person name="Persoh D."/>
            <person name="Salamov A."/>
            <person name="Sun H."/>
            <person name="Lipzen A."/>
            <person name="Wasser S.P."/>
            <person name="Rambold G."/>
            <person name="Grigoriev I.V."/>
            <person name="Nevo E."/>
        </authorList>
    </citation>
    <scope>NUCLEOTIDE SEQUENCE [LARGE SCALE GENOMIC DNA]</scope>
    <source>
        <strain evidence="2">CBS 135680</strain>
    </source>
</reference>
<keyword evidence="2" id="KW-1185">Reference proteome</keyword>
<name>A0A017SIU4_ASPRC</name>
<dbReference type="InterPro" id="IPR036291">
    <property type="entry name" value="NAD(P)-bd_dom_sf"/>
</dbReference>
<dbReference type="GeneID" id="63702244"/>
<dbReference type="Gene3D" id="3.40.50.720">
    <property type="entry name" value="NAD(P)-binding Rossmann-like Domain"/>
    <property type="match status" value="1"/>
</dbReference>
<evidence type="ECO:0008006" key="3">
    <source>
        <dbReference type="Google" id="ProtNLM"/>
    </source>
</evidence>
<accession>A0A017SIU4</accession>
<dbReference type="EMBL" id="KK088417">
    <property type="protein sequence ID" value="EYE96878.1"/>
    <property type="molecule type" value="Genomic_DNA"/>
</dbReference>
<protein>
    <recommendedName>
        <fullName evidence="3">Nucleoside-diphosphate-sugar epimerase</fullName>
    </recommendedName>
</protein>
<gene>
    <name evidence="1" type="ORF">EURHEDRAFT_529692</name>
</gene>
<organism evidence="1 2">
    <name type="scientific">Aspergillus ruber (strain CBS 135680)</name>
    <dbReference type="NCBI Taxonomy" id="1388766"/>
    <lineage>
        <taxon>Eukaryota</taxon>
        <taxon>Fungi</taxon>
        <taxon>Dikarya</taxon>
        <taxon>Ascomycota</taxon>
        <taxon>Pezizomycotina</taxon>
        <taxon>Eurotiomycetes</taxon>
        <taxon>Eurotiomycetidae</taxon>
        <taxon>Eurotiales</taxon>
        <taxon>Aspergillaceae</taxon>
        <taxon>Aspergillus</taxon>
        <taxon>Aspergillus subgen. Aspergillus</taxon>
    </lineage>
</organism>
<dbReference type="AlphaFoldDB" id="A0A017SIU4"/>
<proteinExistence type="predicted"/>
<dbReference type="PANTHER" id="PTHR14097:SF8">
    <property type="entry name" value="NAD(P)-BINDING DOMAIN-CONTAINING PROTEIN"/>
    <property type="match status" value="1"/>
</dbReference>
<dbReference type="HOGENOM" id="CLU_071330_5_0_1"/>
<sequence>MHVILTGATGLVGSTTLLALMGMKDIAKISILSRRPVPMVDAMKDERVEVILHEDFEKYDSALLERLRGANGCVWALGISQNAVAKEEYIRITKSLTLEAAQAFGKIKPDSGDFNFVFVSGEGATREPGFFTPLFGRVKGETEIALMELEKKIPHFRPIIIRPAMVDSKDHHQLRQWIPPATGLKGLAECMFGPIIRSSVKSMHSPTKPLGRILAELATGSLDGEMTGEGIEVSGRAATVTNIGFRKLMHLQ</sequence>
<dbReference type="PANTHER" id="PTHR14097">
    <property type="entry name" value="OXIDOREDUCTASE HTATIP2"/>
    <property type="match status" value="1"/>
</dbReference>
<dbReference type="SUPFAM" id="SSF51735">
    <property type="entry name" value="NAD(P)-binding Rossmann-fold domains"/>
    <property type="match status" value="1"/>
</dbReference>
<dbReference type="OrthoDB" id="9975943at2759"/>